<proteinExistence type="predicted"/>
<evidence type="ECO:0000313" key="5">
    <source>
        <dbReference type="Proteomes" id="UP001187531"/>
    </source>
</evidence>
<accession>A0AA88IB22</accession>
<dbReference type="SUPFAM" id="SSF48150">
    <property type="entry name" value="DNA-glycosylase"/>
    <property type="match status" value="1"/>
</dbReference>
<gene>
    <name evidence="4" type="ORF">QYM36_005775</name>
</gene>
<dbReference type="InterPro" id="IPR011257">
    <property type="entry name" value="DNA_glycosylase"/>
</dbReference>
<protein>
    <recommendedName>
        <fullName evidence="6">Methyl-CpG-binding domain protein 4</fullName>
    </recommendedName>
</protein>
<dbReference type="Gene3D" id="1.10.340.30">
    <property type="entry name" value="Hypothetical protein, domain 2"/>
    <property type="match status" value="1"/>
</dbReference>
<keyword evidence="2" id="KW-0539">Nucleus</keyword>
<feature type="region of interest" description="Disordered" evidence="3">
    <location>
        <begin position="517"/>
        <end position="561"/>
    </location>
</feature>
<dbReference type="InterPro" id="IPR045138">
    <property type="entry name" value="MeCP2/MBD4"/>
</dbReference>
<evidence type="ECO:0000256" key="1">
    <source>
        <dbReference type="ARBA" id="ARBA00004123"/>
    </source>
</evidence>
<evidence type="ECO:0000313" key="4">
    <source>
        <dbReference type="EMBL" id="KAK2718552.1"/>
    </source>
</evidence>
<feature type="region of interest" description="Disordered" evidence="3">
    <location>
        <begin position="123"/>
        <end position="142"/>
    </location>
</feature>
<feature type="compositionally biased region" description="Basic and acidic residues" evidence="3">
    <location>
        <begin position="551"/>
        <end position="561"/>
    </location>
</feature>
<feature type="region of interest" description="Disordered" evidence="3">
    <location>
        <begin position="173"/>
        <end position="195"/>
    </location>
</feature>
<keyword evidence="5" id="KW-1185">Reference proteome</keyword>
<feature type="compositionally biased region" description="Basic residues" evidence="3">
    <location>
        <begin position="521"/>
        <end position="536"/>
    </location>
</feature>
<dbReference type="Proteomes" id="UP001187531">
    <property type="component" value="Unassembled WGS sequence"/>
</dbReference>
<dbReference type="GO" id="GO:0005634">
    <property type="term" value="C:nucleus"/>
    <property type="evidence" value="ECO:0007669"/>
    <property type="project" value="UniProtKB-SubCell"/>
</dbReference>
<sequence length="747" mass="85055">MFGYLNPDDVMGLSSSQLNKRFPIGHFRSEPTPKFMQRRVPLLPTPFTALLPTPSIEQYVPPANANRTSVSKNQTSYPSVPSMRMNILQSPRNRRDAARTQSCSTAHDYFNFGNYNVFQNSFDRPQSDTHIQRRSSYPGKGKRSVCSMVIASLVKGRRTKARIREKLKRTDLGKARGSVANQKNTPNLQKSENPDSVALNIQNECSNGNESSCNERLLKRNREISTLKVSPKKKRPLEEIENKIDEAARRLDVPVAASVDPESSSLEFTHGAINSENKYSADKCLHEANEMHLQNEKAKIRIKSHSELFAPSFQISEQQKDITDVDQTGRSNFVGLENLNFLSGDNLDVDILTSLDYVPDEKPYVDYNKTSFLPLNLESAYSSTLSSNTSVNKIGHCSDTKYDFTQLIAGFYSETPSLSICGLEDSFDIKYDFPESAAESKSEMSIPSKSDMKDYDEDVKYDFTASLTAKFKSEKSVQVKSDISGIPVAIKTEETCDYYSPVILDYFFNNEESAAEEPNSKVKKAKRQKCRKKRQNEKKDLKASSKSLKRKKDETKENSGLLKEKKSKCDLLSQRKSRSKKVPPLASSEYISYFGCSNSKVKYSCWIPPQSPYKLVQEILFRDPWKLLVASIFLNRTPSSVATPVLWQFFEKWSSPQSASDAYVSELSLLLQPMGLANRRARTIIRFSREYMSELWKLPEELHGIGKYGMDSYRIFCLGEWRDVHPTDLMLKFYHNWLCTNAEFLRL</sequence>
<dbReference type="GO" id="GO:0006281">
    <property type="term" value="P:DNA repair"/>
    <property type="evidence" value="ECO:0007669"/>
    <property type="project" value="InterPro"/>
</dbReference>
<evidence type="ECO:0000256" key="3">
    <source>
        <dbReference type="SAM" id="MobiDB-lite"/>
    </source>
</evidence>
<dbReference type="GO" id="GO:0003824">
    <property type="term" value="F:catalytic activity"/>
    <property type="evidence" value="ECO:0007669"/>
    <property type="project" value="InterPro"/>
</dbReference>
<evidence type="ECO:0000256" key="2">
    <source>
        <dbReference type="ARBA" id="ARBA00023242"/>
    </source>
</evidence>
<feature type="compositionally biased region" description="Polar residues" evidence="3">
    <location>
        <begin position="179"/>
        <end position="191"/>
    </location>
</feature>
<reference evidence="4" key="1">
    <citation type="submission" date="2023-07" db="EMBL/GenBank/DDBJ databases">
        <title>Chromosome-level genome assembly of Artemia franciscana.</title>
        <authorList>
            <person name="Jo E."/>
        </authorList>
    </citation>
    <scope>NUCLEOTIDE SEQUENCE</scope>
    <source>
        <tissue evidence="4">Whole body</tissue>
    </source>
</reference>
<evidence type="ECO:0008006" key="6">
    <source>
        <dbReference type="Google" id="ProtNLM"/>
    </source>
</evidence>
<dbReference type="PANTHER" id="PTHR15074:SF0">
    <property type="entry name" value="METHYL-CPG-BINDING DOMAIN PROTEIN 4-LIKE PROTEIN"/>
    <property type="match status" value="1"/>
</dbReference>
<dbReference type="FunFam" id="1.10.340.30:FF:000042">
    <property type="entry name" value="Methyl-CpG-binding domain protein 4"/>
    <property type="match status" value="1"/>
</dbReference>
<dbReference type="PANTHER" id="PTHR15074">
    <property type="entry name" value="METHYL-CPG-BINDING PROTEIN"/>
    <property type="match status" value="1"/>
</dbReference>
<name>A0AA88IB22_ARTSF</name>
<comment type="subcellular location">
    <subcellularLocation>
        <location evidence="1">Nucleus</location>
    </subcellularLocation>
</comment>
<dbReference type="GO" id="GO:0003677">
    <property type="term" value="F:DNA binding"/>
    <property type="evidence" value="ECO:0007669"/>
    <property type="project" value="InterPro"/>
</dbReference>
<comment type="caution">
    <text evidence="4">The sequence shown here is derived from an EMBL/GenBank/DDBJ whole genome shotgun (WGS) entry which is preliminary data.</text>
</comment>
<dbReference type="EMBL" id="JAVRJZ010000009">
    <property type="protein sequence ID" value="KAK2718552.1"/>
    <property type="molecule type" value="Genomic_DNA"/>
</dbReference>
<organism evidence="4 5">
    <name type="scientific">Artemia franciscana</name>
    <name type="common">Brine shrimp</name>
    <name type="synonym">Artemia sanfranciscana</name>
    <dbReference type="NCBI Taxonomy" id="6661"/>
    <lineage>
        <taxon>Eukaryota</taxon>
        <taxon>Metazoa</taxon>
        <taxon>Ecdysozoa</taxon>
        <taxon>Arthropoda</taxon>
        <taxon>Crustacea</taxon>
        <taxon>Branchiopoda</taxon>
        <taxon>Anostraca</taxon>
        <taxon>Artemiidae</taxon>
        <taxon>Artemia</taxon>
    </lineage>
</organism>
<dbReference type="AlphaFoldDB" id="A0AA88IB22"/>